<accession>A0ABS1WMK4</accession>
<keyword evidence="1" id="KW-0808">Transferase</keyword>
<dbReference type="Proteomes" id="UP000605013">
    <property type="component" value="Unassembled WGS sequence"/>
</dbReference>
<dbReference type="GO" id="GO:0016301">
    <property type="term" value="F:kinase activity"/>
    <property type="evidence" value="ECO:0007669"/>
    <property type="project" value="UniProtKB-KW"/>
</dbReference>
<reference evidence="1 2" key="1">
    <citation type="submission" date="2020-12" db="EMBL/GenBank/DDBJ databases">
        <title>Olleya sediminilitoris sp. nov., isolated from a tidal flat.</title>
        <authorList>
            <person name="Park S."/>
            <person name="Yoon J.-H."/>
        </authorList>
    </citation>
    <scope>NUCLEOTIDE SEQUENCE [LARGE SCALE GENOMIC DNA]</scope>
    <source>
        <strain evidence="1 2">YSTF-M6</strain>
    </source>
</reference>
<dbReference type="RefSeq" id="WP_203000839.1">
    <property type="nucleotide sequence ID" value="NZ_JAEMEF010000009.1"/>
</dbReference>
<protein>
    <submittedName>
        <fullName evidence="1">Kinase</fullName>
    </submittedName>
</protein>
<name>A0ABS1WMK4_9FLAO</name>
<sequence>MENLLYYPYINIPRTDWTTRSLLYYETVGSIVPQNYFYEPENYEPFMRELVQNELVIPINPMEVLDEPFQLSKPFIDYTKSKNFKLQSRLHRFERGRYGRINENKFRLNGPRISVNKFDNELFNHLEEIGLAKRENYEWFIVEQKTANEMMTYLASVVGKKLNYLPTTDVFYKRFTLATKSKKVFKTKQKEQHKRETILDQLIPFPENIDLMQLRKFKDKHRDILNAFKTKVELIALNPNIEEESPLFIETIKDLEHSKLELSAKMGESKFGKVFFGTVCGIVSSSIGLATAGTDGAIIGGATALAGAIYAATQIENDTDIPNQNGMKYLALVDKRLRKASR</sequence>
<dbReference type="EMBL" id="JAEMEF010000009">
    <property type="protein sequence ID" value="MBL7560350.1"/>
    <property type="molecule type" value="Genomic_DNA"/>
</dbReference>
<keyword evidence="1" id="KW-0418">Kinase</keyword>
<gene>
    <name evidence="1" type="ORF">JAO71_11110</name>
</gene>
<organism evidence="1 2">
    <name type="scientific">Olleya sediminilitoris</name>
    <dbReference type="NCBI Taxonomy" id="2795739"/>
    <lineage>
        <taxon>Bacteria</taxon>
        <taxon>Pseudomonadati</taxon>
        <taxon>Bacteroidota</taxon>
        <taxon>Flavobacteriia</taxon>
        <taxon>Flavobacteriales</taxon>
        <taxon>Flavobacteriaceae</taxon>
    </lineage>
</organism>
<proteinExistence type="predicted"/>
<evidence type="ECO:0000313" key="2">
    <source>
        <dbReference type="Proteomes" id="UP000605013"/>
    </source>
</evidence>
<evidence type="ECO:0000313" key="1">
    <source>
        <dbReference type="EMBL" id="MBL7560350.1"/>
    </source>
</evidence>
<comment type="caution">
    <text evidence="1">The sequence shown here is derived from an EMBL/GenBank/DDBJ whole genome shotgun (WGS) entry which is preliminary data.</text>
</comment>
<keyword evidence="2" id="KW-1185">Reference proteome</keyword>